<evidence type="ECO:0000313" key="7">
    <source>
        <dbReference type="EMBL" id="MFA0567021.1"/>
    </source>
</evidence>
<accession>A0ABV4N6S6</accession>
<dbReference type="PANTHER" id="PTHR11863">
    <property type="entry name" value="STEROL DESATURASE"/>
    <property type="match status" value="1"/>
</dbReference>
<evidence type="ECO:0000256" key="1">
    <source>
        <dbReference type="ARBA" id="ARBA00004370"/>
    </source>
</evidence>
<keyword evidence="4 5" id="KW-0472">Membrane</keyword>
<keyword evidence="3 5" id="KW-1133">Transmembrane helix</keyword>
<evidence type="ECO:0000256" key="3">
    <source>
        <dbReference type="ARBA" id="ARBA00022989"/>
    </source>
</evidence>
<comment type="caution">
    <text evidence="7">The sequence shown here is derived from an EMBL/GenBank/DDBJ whole genome shotgun (WGS) entry which is preliminary data.</text>
</comment>
<reference evidence="7 8" key="1">
    <citation type="journal article" date="2024" name="ISME J.">
        <title>Tailless and filamentous prophages are predominant in marine Vibrio.</title>
        <authorList>
            <person name="Steensen K."/>
            <person name="Seneca J."/>
            <person name="Bartlau N."/>
            <person name="Yu X.A."/>
            <person name="Hussain F.A."/>
            <person name="Polz M.F."/>
        </authorList>
    </citation>
    <scope>NUCLEOTIDE SEQUENCE [LARGE SCALE GENOMIC DNA]</scope>
    <source>
        <strain evidence="7 8">10N.222.51.A1</strain>
    </source>
</reference>
<feature type="transmembrane region" description="Helical" evidence="5">
    <location>
        <begin position="141"/>
        <end position="165"/>
    </location>
</feature>
<organism evidence="7 8">
    <name type="scientific">Vibrio gallaecicus</name>
    <dbReference type="NCBI Taxonomy" id="552386"/>
    <lineage>
        <taxon>Bacteria</taxon>
        <taxon>Pseudomonadati</taxon>
        <taxon>Pseudomonadota</taxon>
        <taxon>Gammaproteobacteria</taxon>
        <taxon>Vibrionales</taxon>
        <taxon>Vibrionaceae</taxon>
        <taxon>Vibrio</taxon>
    </lineage>
</organism>
<protein>
    <submittedName>
        <fullName evidence="7">Sterol desaturase family protein</fullName>
        <ecNumber evidence="7">1.-.-.-</ecNumber>
    </submittedName>
</protein>
<dbReference type="RefSeq" id="WP_372264664.1">
    <property type="nucleotide sequence ID" value="NZ_JBFRUW010000003.1"/>
</dbReference>
<dbReference type="InterPro" id="IPR006694">
    <property type="entry name" value="Fatty_acid_hydroxylase"/>
</dbReference>
<keyword evidence="7" id="KW-0560">Oxidoreductase</keyword>
<dbReference type="Proteomes" id="UP001570417">
    <property type="component" value="Unassembled WGS sequence"/>
</dbReference>
<gene>
    <name evidence="7" type="ORF">AB4566_01880</name>
</gene>
<dbReference type="InterPro" id="IPR050307">
    <property type="entry name" value="Sterol_Desaturase_Related"/>
</dbReference>
<feature type="transmembrane region" description="Helical" evidence="5">
    <location>
        <begin position="46"/>
        <end position="68"/>
    </location>
</feature>
<proteinExistence type="predicted"/>
<keyword evidence="2 5" id="KW-0812">Transmembrane</keyword>
<dbReference type="GO" id="GO:0016491">
    <property type="term" value="F:oxidoreductase activity"/>
    <property type="evidence" value="ECO:0007669"/>
    <property type="project" value="UniProtKB-KW"/>
</dbReference>
<evidence type="ECO:0000256" key="5">
    <source>
        <dbReference type="SAM" id="Phobius"/>
    </source>
</evidence>
<keyword evidence="8" id="KW-1185">Reference proteome</keyword>
<comment type="subcellular location">
    <subcellularLocation>
        <location evidence="1">Membrane</location>
    </subcellularLocation>
</comment>
<feature type="transmembrane region" description="Helical" evidence="5">
    <location>
        <begin position="74"/>
        <end position="100"/>
    </location>
</feature>
<evidence type="ECO:0000313" key="8">
    <source>
        <dbReference type="Proteomes" id="UP001570417"/>
    </source>
</evidence>
<sequence length="274" mass="31346">MQDPSQLRLLCFVAVFSLCALWEYCLPRKDLTQKKWYRWSNNFALVALNSVLIAVLIPIAAFQAAIIASEHGWGLFNLVSIPFEFSLILCVILLDLAIYLQHLIFHRIPWLWRLHRVHHADLDIDVTTGTRFHPIEMILSMLIKIAIVISLGVPPIAVVIFEILLNASAMFNHSNGKLPLKLDALLRKVIVTPDMHRVHHSIIVKETHSNFGFFLSIWDVIFHTYKAQPKLGHDSVIIGVPEITEGNEQRLDKMLLQPFNKFDTDTKSNSSTRK</sequence>
<dbReference type="EMBL" id="JBFRUW010000003">
    <property type="protein sequence ID" value="MFA0567021.1"/>
    <property type="molecule type" value="Genomic_DNA"/>
</dbReference>
<feature type="domain" description="Fatty acid hydroxylase" evidence="6">
    <location>
        <begin position="88"/>
        <end position="224"/>
    </location>
</feature>
<evidence type="ECO:0000256" key="2">
    <source>
        <dbReference type="ARBA" id="ARBA00022692"/>
    </source>
</evidence>
<dbReference type="Pfam" id="PF04116">
    <property type="entry name" value="FA_hydroxylase"/>
    <property type="match status" value="1"/>
</dbReference>
<feature type="transmembrane region" description="Helical" evidence="5">
    <location>
        <begin position="6"/>
        <end position="25"/>
    </location>
</feature>
<evidence type="ECO:0000256" key="4">
    <source>
        <dbReference type="ARBA" id="ARBA00023136"/>
    </source>
</evidence>
<dbReference type="EC" id="1.-.-.-" evidence="7"/>
<name>A0ABV4N6S6_9VIBR</name>
<evidence type="ECO:0000259" key="6">
    <source>
        <dbReference type="Pfam" id="PF04116"/>
    </source>
</evidence>